<dbReference type="Gene3D" id="3.30.70.920">
    <property type="match status" value="1"/>
</dbReference>
<dbReference type="Pfam" id="PF01037">
    <property type="entry name" value="AsnC_trans_reg"/>
    <property type="match status" value="1"/>
</dbReference>
<dbReference type="SUPFAM" id="SSF54909">
    <property type="entry name" value="Dimeric alpha+beta barrel"/>
    <property type="match status" value="1"/>
</dbReference>
<dbReference type="InterPro" id="IPR000485">
    <property type="entry name" value="AsnC-type_HTH_dom"/>
</dbReference>
<dbReference type="InterPro" id="IPR036388">
    <property type="entry name" value="WH-like_DNA-bd_sf"/>
</dbReference>
<dbReference type="SMART" id="SM00344">
    <property type="entry name" value="HTH_ASNC"/>
    <property type="match status" value="1"/>
</dbReference>
<dbReference type="SUPFAM" id="SSF46785">
    <property type="entry name" value="Winged helix' DNA-binding domain"/>
    <property type="match status" value="1"/>
</dbReference>
<dbReference type="RefSeq" id="WP_085020635.1">
    <property type="nucleotide sequence ID" value="NZ_BMHD01000001.1"/>
</dbReference>
<dbReference type="PRINTS" id="PR00033">
    <property type="entry name" value="HTHASNC"/>
</dbReference>
<dbReference type="EMBL" id="CP020715">
    <property type="protein sequence ID" value="ARJ06497.1"/>
    <property type="molecule type" value="Genomic_DNA"/>
</dbReference>
<dbReference type="GO" id="GO:0043565">
    <property type="term" value="F:sequence-specific DNA binding"/>
    <property type="evidence" value="ECO:0007669"/>
    <property type="project" value="InterPro"/>
</dbReference>
<dbReference type="PANTHER" id="PTHR30154">
    <property type="entry name" value="LEUCINE-RESPONSIVE REGULATORY PROTEIN"/>
    <property type="match status" value="1"/>
</dbReference>
<dbReference type="InterPro" id="IPR011991">
    <property type="entry name" value="ArsR-like_HTH"/>
</dbReference>
<dbReference type="GO" id="GO:0043200">
    <property type="term" value="P:response to amino acid"/>
    <property type="evidence" value="ECO:0007669"/>
    <property type="project" value="TreeGrafter"/>
</dbReference>
<dbReference type="Pfam" id="PF13412">
    <property type="entry name" value="HTH_24"/>
    <property type="match status" value="1"/>
</dbReference>
<gene>
    <name evidence="1" type="ORF">B5808_15690</name>
</gene>
<reference evidence="1 2" key="1">
    <citation type="submission" date="2017-04" db="EMBL/GenBank/DDBJ databases">
        <authorList>
            <person name="Afonso C.L."/>
            <person name="Miller P.J."/>
            <person name="Scott M.A."/>
            <person name="Spackman E."/>
            <person name="Goraichik I."/>
            <person name="Dimitrov K.M."/>
            <person name="Suarez D.L."/>
            <person name="Swayne D.E."/>
        </authorList>
    </citation>
    <scope>NUCLEOTIDE SEQUENCE [LARGE SCALE GENOMIC DNA]</scope>
    <source>
        <strain evidence="2">XA(T)</strain>
    </source>
</reference>
<dbReference type="Proteomes" id="UP000192775">
    <property type="component" value="Chromosome"/>
</dbReference>
<dbReference type="InterPro" id="IPR011008">
    <property type="entry name" value="Dimeric_a/b-barrel"/>
</dbReference>
<protein>
    <submittedName>
        <fullName evidence="1">AsnC family transcriptional regulator</fullName>
    </submittedName>
</protein>
<dbReference type="PANTHER" id="PTHR30154:SF54">
    <property type="entry name" value="POSSIBLE TRANSCRIPTIONAL REGULATORY PROTEIN (PROBABLY LRP_ASNC-FAMILY)"/>
    <property type="match status" value="1"/>
</dbReference>
<keyword evidence="2" id="KW-1185">Reference proteome</keyword>
<sequence length="177" mass="19460">MTQAPPDLDETDERIVWELTRDGRLSNKELAERIGVAPSTCLARVRALRESGVLRSFHASPDWDALGLPIQAIVAVRLKAQARAQIRSYAQRVVTLPNVLNVFFLGGADDFFIHVACASTSQLRDFVATELSMDDSVASTQTNIVFDHLSGMEHMAESGSWRDVRAAIPSVGPSRVR</sequence>
<dbReference type="KEGG" id="cphy:B5808_15690"/>
<dbReference type="AlphaFoldDB" id="A0A1X9LN11"/>
<evidence type="ECO:0000313" key="1">
    <source>
        <dbReference type="EMBL" id="ARJ06497.1"/>
    </source>
</evidence>
<name>A0A1X9LN11_9MICO</name>
<dbReference type="InterPro" id="IPR019888">
    <property type="entry name" value="Tscrpt_reg_AsnC-like"/>
</dbReference>
<dbReference type="CDD" id="cd00090">
    <property type="entry name" value="HTH_ARSR"/>
    <property type="match status" value="1"/>
</dbReference>
<organism evidence="1 2">
    <name type="scientific">Cnuibacter physcomitrellae</name>
    <dbReference type="NCBI Taxonomy" id="1619308"/>
    <lineage>
        <taxon>Bacteria</taxon>
        <taxon>Bacillati</taxon>
        <taxon>Actinomycetota</taxon>
        <taxon>Actinomycetes</taxon>
        <taxon>Micrococcales</taxon>
        <taxon>Microbacteriaceae</taxon>
        <taxon>Cnuibacter</taxon>
    </lineage>
</organism>
<dbReference type="PROSITE" id="PS50956">
    <property type="entry name" value="HTH_ASNC_2"/>
    <property type="match status" value="1"/>
</dbReference>
<dbReference type="Gene3D" id="1.10.10.10">
    <property type="entry name" value="Winged helix-like DNA-binding domain superfamily/Winged helix DNA-binding domain"/>
    <property type="match status" value="1"/>
</dbReference>
<dbReference type="STRING" id="1619308.B5808_15690"/>
<evidence type="ECO:0000313" key="2">
    <source>
        <dbReference type="Proteomes" id="UP000192775"/>
    </source>
</evidence>
<proteinExistence type="predicted"/>
<dbReference type="InterPro" id="IPR019887">
    <property type="entry name" value="Tscrpt_reg_AsnC/Lrp_C"/>
</dbReference>
<accession>A0A1X9LN11</accession>
<dbReference type="InterPro" id="IPR036390">
    <property type="entry name" value="WH_DNA-bd_sf"/>
</dbReference>
<dbReference type="GO" id="GO:0005829">
    <property type="term" value="C:cytosol"/>
    <property type="evidence" value="ECO:0007669"/>
    <property type="project" value="TreeGrafter"/>
</dbReference>